<reference evidence="2 3" key="1">
    <citation type="journal article" date="2015" name="Nature">
        <title>rRNA introns, odd ribosomes, and small enigmatic genomes across a large radiation of phyla.</title>
        <authorList>
            <person name="Brown C.T."/>
            <person name="Hug L.A."/>
            <person name="Thomas B.C."/>
            <person name="Sharon I."/>
            <person name="Castelle C.J."/>
            <person name="Singh A."/>
            <person name="Wilkins M.J."/>
            <person name="Williams K.H."/>
            <person name="Banfield J.F."/>
        </authorList>
    </citation>
    <scope>NUCLEOTIDE SEQUENCE [LARGE SCALE GENOMIC DNA]</scope>
</reference>
<keyword evidence="1" id="KW-1133">Transmembrane helix</keyword>
<evidence type="ECO:0000313" key="2">
    <source>
        <dbReference type="EMBL" id="KKR73944.1"/>
    </source>
</evidence>
<dbReference type="Proteomes" id="UP000034013">
    <property type="component" value="Unassembled WGS sequence"/>
</dbReference>
<protein>
    <submittedName>
        <fullName evidence="2">Uncharacterized protein</fullName>
    </submittedName>
</protein>
<dbReference type="EMBL" id="LBZO01000009">
    <property type="protein sequence ID" value="KKR73944.1"/>
    <property type="molecule type" value="Genomic_DNA"/>
</dbReference>
<evidence type="ECO:0000313" key="3">
    <source>
        <dbReference type="Proteomes" id="UP000034013"/>
    </source>
</evidence>
<organism evidence="2 3">
    <name type="scientific">Candidatus Woesebacteria bacterium GW2011_GWA2_40_7</name>
    <dbReference type="NCBI Taxonomy" id="1618562"/>
    <lineage>
        <taxon>Bacteria</taxon>
        <taxon>Candidatus Woeseibacteriota</taxon>
    </lineage>
</organism>
<proteinExistence type="predicted"/>
<keyword evidence="1" id="KW-0472">Membrane</keyword>
<dbReference type="AlphaFoldDB" id="A0A0G0TAE4"/>
<name>A0A0G0TAE4_9BACT</name>
<evidence type="ECO:0000256" key="1">
    <source>
        <dbReference type="SAM" id="Phobius"/>
    </source>
</evidence>
<feature type="transmembrane region" description="Helical" evidence="1">
    <location>
        <begin position="7"/>
        <end position="25"/>
    </location>
</feature>
<gene>
    <name evidence="2" type="ORF">UU16_C0009G0014</name>
</gene>
<comment type="caution">
    <text evidence="2">The sequence shown here is derived from an EMBL/GenBank/DDBJ whole genome shotgun (WGS) entry which is preliminary data.</text>
</comment>
<sequence length="202" mass="21918">MEKRPRIIIAICLVLSIISIGYILSVKGKPQTGKTGYPLPLAIAKPPQEISVGSPDGNWTLTMKEEKNKETISYRFLISNNDDIFNKEIFAKILSSTDALSIPANTFSPDDKYVFLIETGLNGDAYFVLSVSGESISGNIQTLDISGLFAAKYQDYKITDVTGWGGVGLVVINTDKASGGVGPSFWFEVPSGVFVKLSNRLN</sequence>
<accession>A0A0G0TAE4</accession>
<keyword evidence="1" id="KW-0812">Transmembrane</keyword>